<proteinExistence type="predicted"/>
<dbReference type="EMBL" id="AP023396">
    <property type="protein sequence ID" value="BCK58508.1"/>
    <property type="molecule type" value="Genomic_DNA"/>
</dbReference>
<name>A0A7G1KTD2_9NOCA</name>
<accession>A0A7G1KTD2</accession>
<dbReference type="KEGG" id="nwl:NWFMUON74_62800"/>
<sequence length="303" mass="30843">MNHFSALPDPANSRHAIFADAAFGERPGIPAAELPAAADAVESWLRAVVLGGQGRYAAARAELGRAYRGSADPVLRSLITSTRASLLRQLGHHARAAVLDGRALALVPPDASAVGPAGSAARREAVCDALTGLAADALGIARPELSARLLKRCQTFIGDLSASADGDGARARLRWHWVSAETALAAPGRGLVAGSALRYAETALALAERGPSVRHRVKSRLLVAAAAAAAGDVEQSRASAALVSSQSRENGLLPLRWACAMLLSGVAEGADAARAAAEARACAQDLAGHGGVLRSGDEVLGSG</sequence>
<evidence type="ECO:0000313" key="1">
    <source>
        <dbReference type="EMBL" id="BCK58508.1"/>
    </source>
</evidence>
<gene>
    <name evidence="1" type="ORF">NWFMUON74_62800</name>
</gene>
<dbReference type="Proteomes" id="UP000516173">
    <property type="component" value="Chromosome"/>
</dbReference>
<organism evidence="1 2">
    <name type="scientific">Nocardia wallacei</name>
    <dbReference type="NCBI Taxonomy" id="480035"/>
    <lineage>
        <taxon>Bacteria</taxon>
        <taxon>Bacillati</taxon>
        <taxon>Actinomycetota</taxon>
        <taxon>Actinomycetes</taxon>
        <taxon>Mycobacteriales</taxon>
        <taxon>Nocardiaceae</taxon>
        <taxon>Nocardia</taxon>
    </lineage>
</organism>
<evidence type="ECO:0000313" key="2">
    <source>
        <dbReference type="Proteomes" id="UP000516173"/>
    </source>
</evidence>
<protein>
    <submittedName>
        <fullName evidence="1">Uncharacterized protein</fullName>
    </submittedName>
</protein>
<keyword evidence="2" id="KW-1185">Reference proteome</keyword>
<dbReference type="AlphaFoldDB" id="A0A7G1KTD2"/>
<reference evidence="1 2" key="1">
    <citation type="submission" date="2020-08" db="EMBL/GenBank/DDBJ databases">
        <title>Genome Sequencing of Nocardia wallacei strain FMUON74 and assembly.</title>
        <authorList>
            <person name="Toyokawa M."/>
            <person name="Uesaka K."/>
        </authorList>
    </citation>
    <scope>NUCLEOTIDE SEQUENCE [LARGE SCALE GENOMIC DNA]</scope>
    <source>
        <strain evidence="1 2">FMUON74</strain>
    </source>
</reference>
<dbReference type="RefSeq" id="WP_187685244.1">
    <property type="nucleotide sequence ID" value="NZ_AP023396.1"/>
</dbReference>
<dbReference type="GeneID" id="80350680"/>